<reference evidence="2" key="1">
    <citation type="submission" date="2023-03" db="UniProtKB">
        <authorList>
            <consortium name="EnsemblPlants"/>
        </authorList>
    </citation>
    <scope>IDENTIFICATION</scope>
</reference>
<accession>A0A9I9E949</accession>
<proteinExistence type="predicted"/>
<dbReference type="EnsemblPlants" id="MELO3C030545.2.1">
    <property type="protein sequence ID" value="MELO3C030545.2.1"/>
    <property type="gene ID" value="MELO3C030545.2"/>
</dbReference>
<protein>
    <recommendedName>
        <fullName evidence="3">Ty1-copia retrotransposon protein</fullName>
    </recommendedName>
</protein>
<evidence type="ECO:0000313" key="2">
    <source>
        <dbReference type="EnsemblPlants" id="MELO3C030545.2.1"/>
    </source>
</evidence>
<dbReference type="PANTHER" id="PTHR47592">
    <property type="entry name" value="PBF68 PROTEIN"/>
    <property type="match status" value="1"/>
</dbReference>
<organism evidence="2">
    <name type="scientific">Cucumis melo</name>
    <name type="common">Muskmelon</name>
    <dbReference type="NCBI Taxonomy" id="3656"/>
    <lineage>
        <taxon>Eukaryota</taxon>
        <taxon>Viridiplantae</taxon>
        <taxon>Streptophyta</taxon>
        <taxon>Embryophyta</taxon>
        <taxon>Tracheophyta</taxon>
        <taxon>Spermatophyta</taxon>
        <taxon>Magnoliopsida</taxon>
        <taxon>eudicotyledons</taxon>
        <taxon>Gunneridae</taxon>
        <taxon>Pentapetalae</taxon>
        <taxon>rosids</taxon>
        <taxon>fabids</taxon>
        <taxon>Cucurbitales</taxon>
        <taxon>Cucurbitaceae</taxon>
        <taxon>Benincaseae</taxon>
        <taxon>Cucumis</taxon>
    </lineage>
</organism>
<dbReference type="AlphaFoldDB" id="A0A9I9E949"/>
<dbReference type="Gramene" id="MELO3C030545.2.1">
    <property type="protein sequence ID" value="MELO3C030545.2.1"/>
    <property type="gene ID" value="MELO3C030545.2"/>
</dbReference>
<evidence type="ECO:0000256" key="1">
    <source>
        <dbReference type="SAM" id="MobiDB-lite"/>
    </source>
</evidence>
<dbReference type="PANTHER" id="PTHR47592:SF30">
    <property type="entry name" value="CCHC-TYPE DOMAIN-CONTAINING PROTEIN"/>
    <property type="match status" value="1"/>
</dbReference>
<dbReference type="Pfam" id="PF14223">
    <property type="entry name" value="Retrotran_gag_2"/>
    <property type="match status" value="1"/>
</dbReference>
<feature type="region of interest" description="Disordered" evidence="1">
    <location>
        <begin position="25"/>
        <end position="53"/>
    </location>
</feature>
<feature type="compositionally biased region" description="Low complexity" evidence="1">
    <location>
        <begin position="25"/>
        <end position="52"/>
    </location>
</feature>
<evidence type="ECO:0008006" key="3">
    <source>
        <dbReference type="Google" id="ProtNLM"/>
    </source>
</evidence>
<name>A0A9I9E949_CUCME</name>
<sequence>PRSAGIAFRAVVRHGTQLEVDYVLTTDLPSSDPPTTTSTSSDPESSTGPPTTVAVTDQVKKDQVIDPEKYAKDNKTVRGHLLNHMSDPMFDLFVVQKSAKDIWSTLESRYEGDDAGRKKYVVGKWLQFQMTDDKPVVEQIHEYENLVANVLSEGVKMCEILQANVLLEKFPPSWNDYRNHLKHKKKDLKL</sequence>